<dbReference type="RefSeq" id="WP_073079713.1">
    <property type="nucleotide sequence ID" value="NZ_FQXV01000009.1"/>
</dbReference>
<dbReference type="AlphaFoldDB" id="A0A1M5YKY8"/>
<gene>
    <name evidence="3" type="ORF">SAMN02745823_02609</name>
</gene>
<dbReference type="PANTHER" id="PTHR42760:SF5">
    <property type="entry name" value="2-DEHYDRO-3-DEOXY-D-GLUCONATE 5-DEHYDROGENASE"/>
    <property type="match status" value="1"/>
</dbReference>
<proteinExistence type="inferred from homology"/>
<dbReference type="PRINTS" id="PR00080">
    <property type="entry name" value="SDRFAMILY"/>
</dbReference>
<protein>
    <submittedName>
        <fullName evidence="3">2-deoxy-D-gluconate 3-dehydrogenase</fullName>
    </submittedName>
</protein>
<accession>A0A1M5YKY8</accession>
<name>A0A1M5YKY8_9FIRM</name>
<dbReference type="GO" id="GO:0008206">
    <property type="term" value="P:bile acid metabolic process"/>
    <property type="evidence" value="ECO:0007669"/>
    <property type="project" value="UniProtKB-ARBA"/>
</dbReference>
<dbReference type="FunFam" id="3.40.50.720:FF:000084">
    <property type="entry name" value="Short-chain dehydrogenase reductase"/>
    <property type="match status" value="1"/>
</dbReference>
<dbReference type="SUPFAM" id="SSF51735">
    <property type="entry name" value="NAD(P)-binding Rossmann-fold domains"/>
    <property type="match status" value="1"/>
</dbReference>
<dbReference type="OrthoDB" id="1999550at2"/>
<dbReference type="PANTHER" id="PTHR42760">
    <property type="entry name" value="SHORT-CHAIN DEHYDROGENASES/REDUCTASES FAMILY MEMBER"/>
    <property type="match status" value="1"/>
</dbReference>
<reference evidence="3 4" key="1">
    <citation type="submission" date="2016-11" db="EMBL/GenBank/DDBJ databases">
        <authorList>
            <person name="Jaros S."/>
            <person name="Januszkiewicz K."/>
            <person name="Wedrychowicz H."/>
        </authorList>
    </citation>
    <scope>NUCLEOTIDE SEQUENCE [LARGE SCALE GENOMIC DNA]</scope>
    <source>
        <strain evidence="3 4">DSM 10068</strain>
    </source>
</reference>
<dbReference type="STRING" id="1123282.SAMN02745823_02609"/>
<sequence>MSAIDKIAAFSMDYFSLKGKVAIVTGANQGLGMGYAVAFAKAGADLYIPHFTEDVSDVKRLIEAEGRRVAFIRGDLTDKNYLKSVVDGCLKEYGHIDILVNNAGTNHFADFLEFPDEAYDRVLDLQLKAVYFLGHEVAKVMVKQKSGKIINIGSALSFSGDKKCPAYVTAKHGVIGITRDFANELGEYNIQTNAICPGFIQTDMNIAVSADKAFYDHITSRIAAGYWGDLNDLMGTVVFLASKASDYVNGAEIKVDGGFSCVL</sequence>
<organism evidence="3 4">
    <name type="scientific">Sporobacter termitidis DSM 10068</name>
    <dbReference type="NCBI Taxonomy" id="1123282"/>
    <lineage>
        <taxon>Bacteria</taxon>
        <taxon>Bacillati</taxon>
        <taxon>Bacillota</taxon>
        <taxon>Clostridia</taxon>
        <taxon>Eubacteriales</taxon>
        <taxon>Oscillospiraceae</taxon>
        <taxon>Sporobacter</taxon>
    </lineage>
</organism>
<dbReference type="EMBL" id="FQXV01000009">
    <property type="protein sequence ID" value="SHI12706.1"/>
    <property type="molecule type" value="Genomic_DNA"/>
</dbReference>
<dbReference type="Gene3D" id="3.40.50.720">
    <property type="entry name" value="NAD(P)-binding Rossmann-like Domain"/>
    <property type="match status" value="1"/>
</dbReference>
<dbReference type="Pfam" id="PF13561">
    <property type="entry name" value="adh_short_C2"/>
    <property type="match status" value="1"/>
</dbReference>
<dbReference type="PROSITE" id="PS00061">
    <property type="entry name" value="ADH_SHORT"/>
    <property type="match status" value="1"/>
</dbReference>
<dbReference type="InterPro" id="IPR036291">
    <property type="entry name" value="NAD(P)-bd_dom_sf"/>
</dbReference>
<keyword evidence="4" id="KW-1185">Reference proteome</keyword>
<keyword evidence="2" id="KW-0560">Oxidoreductase</keyword>
<evidence type="ECO:0000256" key="2">
    <source>
        <dbReference type="ARBA" id="ARBA00023002"/>
    </source>
</evidence>
<evidence type="ECO:0000256" key="1">
    <source>
        <dbReference type="ARBA" id="ARBA00006484"/>
    </source>
</evidence>
<dbReference type="GO" id="GO:0016616">
    <property type="term" value="F:oxidoreductase activity, acting on the CH-OH group of donors, NAD or NADP as acceptor"/>
    <property type="evidence" value="ECO:0007669"/>
    <property type="project" value="TreeGrafter"/>
</dbReference>
<dbReference type="PRINTS" id="PR00081">
    <property type="entry name" value="GDHRDH"/>
</dbReference>
<comment type="similarity">
    <text evidence="1">Belongs to the short-chain dehydrogenases/reductases (SDR) family.</text>
</comment>
<dbReference type="InterPro" id="IPR020904">
    <property type="entry name" value="Sc_DH/Rdtase_CS"/>
</dbReference>
<evidence type="ECO:0000313" key="4">
    <source>
        <dbReference type="Proteomes" id="UP000183995"/>
    </source>
</evidence>
<dbReference type="InterPro" id="IPR002347">
    <property type="entry name" value="SDR_fam"/>
</dbReference>
<evidence type="ECO:0000313" key="3">
    <source>
        <dbReference type="EMBL" id="SHI12706.1"/>
    </source>
</evidence>
<dbReference type="Proteomes" id="UP000183995">
    <property type="component" value="Unassembled WGS sequence"/>
</dbReference>